<gene>
    <name evidence="1" type="ordered locus">Ferp_0562</name>
</gene>
<reference evidence="1 2" key="2">
    <citation type="journal article" date="2011" name="Stand. Genomic Sci.">
        <title>Complete genome sequence of Ferroglobus placidus AEDII12DO.</title>
        <authorList>
            <person name="Anderson I."/>
            <person name="Risso C."/>
            <person name="Holmes D."/>
            <person name="Lucas S."/>
            <person name="Copeland A."/>
            <person name="Lapidus A."/>
            <person name="Cheng J.F."/>
            <person name="Bruce D."/>
            <person name="Goodwin L."/>
            <person name="Pitluck S."/>
            <person name="Saunders E."/>
            <person name="Brettin T."/>
            <person name="Detter J.C."/>
            <person name="Han C."/>
            <person name="Tapia R."/>
            <person name="Larimer F."/>
            <person name="Land M."/>
            <person name="Hauser L."/>
            <person name="Woyke T."/>
            <person name="Lovley D."/>
            <person name="Kyrpides N."/>
            <person name="Ivanova N."/>
        </authorList>
    </citation>
    <scope>NUCLEOTIDE SEQUENCE [LARGE SCALE GENOMIC DNA]</scope>
    <source>
        <strain evidence="2">DSM 10642 / AEDII12DO</strain>
    </source>
</reference>
<accession>D3S3A2</accession>
<dbReference type="STRING" id="589924.Ferp_0562"/>
<dbReference type="KEGG" id="fpl:Ferp_0562"/>
<keyword evidence="2" id="KW-1185">Reference proteome</keyword>
<dbReference type="RefSeq" id="WP_012965081.1">
    <property type="nucleotide sequence ID" value="NC_013849.1"/>
</dbReference>
<sequence length="63" mass="7609">MSEPEPEYEFEAMWRREMQEWSKIIEELDKRSFEQVITINSGIIKELVSHSTKIKKRLIEVVL</sequence>
<evidence type="ECO:0000313" key="1">
    <source>
        <dbReference type="EMBL" id="ADC64735.1"/>
    </source>
</evidence>
<proteinExistence type="predicted"/>
<reference evidence="2" key="1">
    <citation type="submission" date="2010-02" db="EMBL/GenBank/DDBJ databases">
        <title>Complete sequence of Ferroglobus placidus DSM 10642.</title>
        <authorList>
            <consortium name="US DOE Joint Genome Institute"/>
            <person name="Lucas S."/>
            <person name="Copeland A."/>
            <person name="Lapidus A."/>
            <person name="Cheng J.-F."/>
            <person name="Bruce D."/>
            <person name="Goodwin L."/>
            <person name="Pitluck S."/>
            <person name="Saunders E."/>
            <person name="Brettin T."/>
            <person name="Detter J.C."/>
            <person name="Han C."/>
            <person name="Tapia R."/>
            <person name="Larimer F."/>
            <person name="Land M."/>
            <person name="Hauser L."/>
            <person name="Kyrpides N."/>
            <person name="Ivanova N."/>
            <person name="Holmes D."/>
            <person name="Lovley D."/>
            <person name="Kyrpides N."/>
            <person name="Anderson I.J."/>
            <person name="Woyke T."/>
        </authorList>
    </citation>
    <scope>NUCLEOTIDE SEQUENCE [LARGE SCALE GENOMIC DNA]</scope>
    <source>
        <strain evidence="2">DSM 10642 / AEDII12DO</strain>
    </source>
</reference>
<dbReference type="AlphaFoldDB" id="D3S3A2"/>
<name>D3S3A2_FERPA</name>
<dbReference type="GeneID" id="8778063"/>
<dbReference type="Proteomes" id="UP000002613">
    <property type="component" value="Chromosome"/>
</dbReference>
<dbReference type="PaxDb" id="589924-Ferp_0562"/>
<organism evidence="1 2">
    <name type="scientific">Ferroglobus placidus (strain DSM 10642 / AEDII12DO)</name>
    <dbReference type="NCBI Taxonomy" id="589924"/>
    <lineage>
        <taxon>Archaea</taxon>
        <taxon>Methanobacteriati</taxon>
        <taxon>Methanobacteriota</taxon>
        <taxon>Archaeoglobi</taxon>
        <taxon>Archaeoglobales</taxon>
        <taxon>Archaeoglobaceae</taxon>
        <taxon>Ferroglobus</taxon>
    </lineage>
</organism>
<protein>
    <submittedName>
        <fullName evidence="1">Uncharacterized protein</fullName>
    </submittedName>
</protein>
<dbReference type="EMBL" id="CP001899">
    <property type="protein sequence ID" value="ADC64735.1"/>
    <property type="molecule type" value="Genomic_DNA"/>
</dbReference>
<dbReference type="HOGENOM" id="CLU_2874923_0_0_2"/>
<evidence type="ECO:0000313" key="2">
    <source>
        <dbReference type="Proteomes" id="UP000002613"/>
    </source>
</evidence>